<feature type="chain" id="PRO_5012329580" evidence="1">
    <location>
        <begin position="22"/>
        <end position="313"/>
    </location>
</feature>
<evidence type="ECO:0000313" key="3">
    <source>
        <dbReference type="Proteomes" id="UP000197065"/>
    </source>
</evidence>
<dbReference type="EMBL" id="FYEH01000004">
    <property type="protein sequence ID" value="SNB65491.1"/>
    <property type="molecule type" value="Genomic_DNA"/>
</dbReference>
<dbReference type="InterPro" id="IPR011045">
    <property type="entry name" value="N2O_reductase_N"/>
</dbReference>
<dbReference type="InterPro" id="IPR019405">
    <property type="entry name" value="Lactonase_7-beta_prop"/>
</dbReference>
<keyword evidence="3" id="KW-1185">Reference proteome</keyword>
<dbReference type="SUPFAM" id="SSF50974">
    <property type="entry name" value="Nitrous oxide reductase, N-terminal domain"/>
    <property type="match status" value="1"/>
</dbReference>
<evidence type="ECO:0000256" key="1">
    <source>
        <dbReference type="SAM" id="SignalP"/>
    </source>
</evidence>
<reference evidence="2 3" key="1">
    <citation type="submission" date="2017-06" db="EMBL/GenBank/DDBJ databases">
        <authorList>
            <person name="Kim H.J."/>
            <person name="Triplett B.A."/>
        </authorList>
    </citation>
    <scope>NUCLEOTIDE SEQUENCE [LARGE SCALE GENOMIC DNA]</scope>
    <source>
        <strain evidence="2 3">B29T1</strain>
    </source>
</reference>
<dbReference type="PANTHER" id="PTHR47197:SF3">
    <property type="entry name" value="DIHYDRO-HEME D1 DEHYDROGENASE"/>
    <property type="match status" value="1"/>
</dbReference>
<sequence>MRRRALLAAGLGTLLPHPVLGGVPSSSGILYAISQDAAAISVIDSRTRQVRQTFATDPGPARAVHLGEDRLVLSHPEAQALSVLDLRDGRTIERVRLKGEPFGLTVHDGDLFATNWSEGTVVRIDGEALTIEGEVAVGKSPSDLVAAHGQLYVTDREMDRVCRIDIERMVVTGSVAVGRAPFAIALAPDGLRLYVANVRSASLSIIQAADLKPVATVAVGQMPYGVAVTPDGALILVVNQQSGNVSFIDALSLTPHANVKVGRYPEGIAITADGLTAWIANWFSADVSLVSILETRELVRLKVGDGVRAVVAG</sequence>
<dbReference type="Pfam" id="PF10282">
    <property type="entry name" value="Lactonase"/>
    <property type="match status" value="1"/>
</dbReference>
<dbReference type="InterPro" id="IPR011964">
    <property type="entry name" value="YVTN_b-propeller_repeat"/>
</dbReference>
<dbReference type="PANTHER" id="PTHR47197">
    <property type="entry name" value="PROTEIN NIRF"/>
    <property type="match status" value="1"/>
</dbReference>
<organism evidence="2 3">
    <name type="scientific">Arboricoccus pini</name>
    <dbReference type="NCBI Taxonomy" id="1963835"/>
    <lineage>
        <taxon>Bacteria</taxon>
        <taxon>Pseudomonadati</taxon>
        <taxon>Pseudomonadota</taxon>
        <taxon>Alphaproteobacteria</taxon>
        <taxon>Geminicoccales</taxon>
        <taxon>Geminicoccaceae</taxon>
        <taxon>Arboricoccus</taxon>
    </lineage>
</organism>
<dbReference type="OrthoDB" id="916694at2"/>
<dbReference type="Proteomes" id="UP000197065">
    <property type="component" value="Unassembled WGS sequence"/>
</dbReference>
<dbReference type="InterPro" id="IPR015943">
    <property type="entry name" value="WD40/YVTN_repeat-like_dom_sf"/>
</dbReference>
<keyword evidence="1" id="KW-0732">Signal</keyword>
<dbReference type="NCBIfam" id="TIGR02276">
    <property type="entry name" value="beta_rpt_yvtn"/>
    <property type="match status" value="2"/>
</dbReference>
<dbReference type="AlphaFoldDB" id="A0A212R0Z9"/>
<gene>
    <name evidence="2" type="ORF">SAMN07250955_104277</name>
</gene>
<protein>
    <submittedName>
        <fullName evidence="2">40-residue YVTN family beta-propeller repeat-containing protein</fullName>
    </submittedName>
</protein>
<dbReference type="InterPro" id="IPR051200">
    <property type="entry name" value="Host-pathogen_enzymatic-act"/>
</dbReference>
<name>A0A212R0Z9_9PROT</name>
<proteinExistence type="predicted"/>
<feature type="signal peptide" evidence="1">
    <location>
        <begin position="1"/>
        <end position="21"/>
    </location>
</feature>
<evidence type="ECO:0000313" key="2">
    <source>
        <dbReference type="EMBL" id="SNB65491.1"/>
    </source>
</evidence>
<accession>A0A212R0Z9</accession>
<dbReference type="Gene3D" id="2.130.10.10">
    <property type="entry name" value="YVTN repeat-like/Quinoprotein amine dehydrogenase"/>
    <property type="match status" value="2"/>
</dbReference>